<dbReference type="PROSITE" id="PS51257">
    <property type="entry name" value="PROKAR_LIPOPROTEIN"/>
    <property type="match status" value="1"/>
</dbReference>
<accession>A0ABW4B6A0</accession>
<proteinExistence type="predicted"/>
<dbReference type="RefSeq" id="WP_125584282.1">
    <property type="nucleotide sequence ID" value="NZ_JBHTMO010000006.1"/>
</dbReference>
<sequence>MRTTKKASHTQLWINVLLFVFGCLFSWFAWYVTLPETPVAKMAALSFGFGLVILIGLLAYFDTAARTRMSRFWVDLLFGAGIVALMYVYLIGLLVMWQVIVGIAGGVLVLAGLFALREPHHISDRGPLPPADLDDSQK</sequence>
<evidence type="ECO:0000313" key="3">
    <source>
        <dbReference type="Proteomes" id="UP001597249"/>
    </source>
</evidence>
<feature type="transmembrane region" description="Helical" evidence="1">
    <location>
        <begin position="12"/>
        <end position="33"/>
    </location>
</feature>
<keyword evidence="1" id="KW-1133">Transmembrane helix</keyword>
<keyword evidence="1" id="KW-0812">Transmembrane</keyword>
<feature type="transmembrane region" description="Helical" evidence="1">
    <location>
        <begin position="72"/>
        <end position="90"/>
    </location>
</feature>
<reference evidence="3" key="1">
    <citation type="journal article" date="2019" name="Int. J. Syst. Evol. Microbiol.">
        <title>The Global Catalogue of Microorganisms (GCM) 10K type strain sequencing project: providing services to taxonomists for standard genome sequencing and annotation.</title>
        <authorList>
            <consortium name="The Broad Institute Genomics Platform"/>
            <consortium name="The Broad Institute Genome Sequencing Center for Infectious Disease"/>
            <person name="Wu L."/>
            <person name="Ma J."/>
        </authorList>
    </citation>
    <scope>NUCLEOTIDE SEQUENCE [LARGE SCALE GENOMIC DNA]</scope>
    <source>
        <strain evidence="3">CCM 8911</strain>
    </source>
</reference>
<evidence type="ECO:0000313" key="2">
    <source>
        <dbReference type="EMBL" id="MFD1392555.1"/>
    </source>
</evidence>
<keyword evidence="1" id="KW-0472">Membrane</keyword>
<organism evidence="2 3">
    <name type="scientific">Lacticaseibacillus jixianensis</name>
    <dbReference type="NCBI Taxonomy" id="2486012"/>
    <lineage>
        <taxon>Bacteria</taxon>
        <taxon>Bacillati</taxon>
        <taxon>Bacillota</taxon>
        <taxon>Bacilli</taxon>
        <taxon>Lactobacillales</taxon>
        <taxon>Lactobacillaceae</taxon>
        <taxon>Lacticaseibacillus</taxon>
    </lineage>
</organism>
<dbReference type="EMBL" id="JBHTMO010000006">
    <property type="protein sequence ID" value="MFD1392555.1"/>
    <property type="molecule type" value="Genomic_DNA"/>
</dbReference>
<feature type="transmembrane region" description="Helical" evidence="1">
    <location>
        <begin position="39"/>
        <end position="60"/>
    </location>
</feature>
<keyword evidence="3" id="KW-1185">Reference proteome</keyword>
<name>A0ABW4B6A0_9LACO</name>
<evidence type="ECO:0000256" key="1">
    <source>
        <dbReference type="SAM" id="Phobius"/>
    </source>
</evidence>
<feature type="transmembrane region" description="Helical" evidence="1">
    <location>
        <begin position="96"/>
        <end position="116"/>
    </location>
</feature>
<gene>
    <name evidence="2" type="ORF">ACFQ3L_03000</name>
</gene>
<protein>
    <submittedName>
        <fullName evidence="2">Uncharacterized protein</fullName>
    </submittedName>
</protein>
<dbReference type="Proteomes" id="UP001597249">
    <property type="component" value="Unassembled WGS sequence"/>
</dbReference>
<comment type="caution">
    <text evidence="2">The sequence shown here is derived from an EMBL/GenBank/DDBJ whole genome shotgun (WGS) entry which is preliminary data.</text>
</comment>